<evidence type="ECO:0000256" key="4">
    <source>
        <dbReference type="ARBA" id="ARBA00023125"/>
    </source>
</evidence>
<accession>A0A845MC90</accession>
<dbReference type="EMBL" id="WTVA01000001">
    <property type="protein sequence ID" value="MZR20714.1"/>
    <property type="molecule type" value="Genomic_DNA"/>
</dbReference>
<dbReference type="GO" id="GO:0006355">
    <property type="term" value="P:regulation of DNA-templated transcription"/>
    <property type="evidence" value="ECO:0007669"/>
    <property type="project" value="InterPro"/>
</dbReference>
<organism evidence="10 11">
    <name type="scientific">Sneathiella chungangensis</name>
    <dbReference type="NCBI Taxonomy" id="1418234"/>
    <lineage>
        <taxon>Bacteria</taxon>
        <taxon>Pseudomonadati</taxon>
        <taxon>Pseudomonadota</taxon>
        <taxon>Alphaproteobacteria</taxon>
        <taxon>Sneathiellales</taxon>
        <taxon>Sneathiellaceae</taxon>
        <taxon>Sneathiella</taxon>
    </lineage>
</organism>
<feature type="modified residue" description="4-aspartylphosphate" evidence="6">
    <location>
        <position position="53"/>
    </location>
</feature>
<evidence type="ECO:0000313" key="11">
    <source>
        <dbReference type="Proteomes" id="UP000445696"/>
    </source>
</evidence>
<dbReference type="Pfam" id="PF00486">
    <property type="entry name" value="Trans_reg_C"/>
    <property type="match status" value="1"/>
</dbReference>
<sequence length="237" mass="25933">MKTLIYILEDNRDVAAVFERELTHQGFDVAAAHTISGFSDLLAERLPDLCILDLTLPDGDGLNVLQQTLKGHSIPAIIVSGRGTLSDKIRGLDLGADDYLVKPVDALELAARVRSMLRRRASAARAADDSPVFHFAGWTVDFSTYVLTSPDNAEETMSAADASLLKAFVESPGKVLTRDALLDRCQIVAADVFDRSIDTRISRLRKKLNDDSKNPSMIRTIYGAGYVFTPKVTHDSP</sequence>
<dbReference type="InterPro" id="IPR001789">
    <property type="entry name" value="Sig_transdc_resp-reg_receiver"/>
</dbReference>
<dbReference type="Proteomes" id="UP000445696">
    <property type="component" value="Unassembled WGS sequence"/>
</dbReference>
<dbReference type="GO" id="GO:0032993">
    <property type="term" value="C:protein-DNA complex"/>
    <property type="evidence" value="ECO:0007669"/>
    <property type="project" value="TreeGrafter"/>
</dbReference>
<dbReference type="SUPFAM" id="SSF46894">
    <property type="entry name" value="C-terminal effector domain of the bipartite response regulators"/>
    <property type="match status" value="1"/>
</dbReference>
<dbReference type="SMART" id="SM00862">
    <property type="entry name" value="Trans_reg_C"/>
    <property type="match status" value="1"/>
</dbReference>
<dbReference type="PANTHER" id="PTHR48111">
    <property type="entry name" value="REGULATOR OF RPOS"/>
    <property type="match status" value="1"/>
</dbReference>
<dbReference type="PROSITE" id="PS51755">
    <property type="entry name" value="OMPR_PHOB"/>
    <property type="match status" value="1"/>
</dbReference>
<dbReference type="GO" id="GO:0000976">
    <property type="term" value="F:transcription cis-regulatory region binding"/>
    <property type="evidence" value="ECO:0007669"/>
    <property type="project" value="TreeGrafter"/>
</dbReference>
<keyword evidence="3" id="KW-0805">Transcription regulation</keyword>
<name>A0A845MC90_9PROT</name>
<keyword evidence="4 7" id="KW-0238">DNA-binding</keyword>
<evidence type="ECO:0000259" key="9">
    <source>
        <dbReference type="PROSITE" id="PS51755"/>
    </source>
</evidence>
<evidence type="ECO:0000256" key="3">
    <source>
        <dbReference type="ARBA" id="ARBA00023015"/>
    </source>
</evidence>
<dbReference type="InterPro" id="IPR016032">
    <property type="entry name" value="Sig_transdc_resp-reg_C-effctor"/>
</dbReference>
<evidence type="ECO:0000256" key="6">
    <source>
        <dbReference type="PROSITE-ProRule" id="PRU00169"/>
    </source>
</evidence>
<feature type="domain" description="OmpR/PhoB-type" evidence="9">
    <location>
        <begin position="130"/>
        <end position="230"/>
    </location>
</feature>
<keyword evidence="1 6" id="KW-0597">Phosphoprotein</keyword>
<dbReference type="OrthoDB" id="9802426at2"/>
<feature type="DNA-binding region" description="OmpR/PhoB-type" evidence="7">
    <location>
        <begin position="130"/>
        <end position="230"/>
    </location>
</feature>
<evidence type="ECO:0000256" key="1">
    <source>
        <dbReference type="ARBA" id="ARBA00022553"/>
    </source>
</evidence>
<dbReference type="Gene3D" id="3.40.50.2300">
    <property type="match status" value="1"/>
</dbReference>
<dbReference type="SUPFAM" id="SSF52172">
    <property type="entry name" value="CheY-like"/>
    <property type="match status" value="1"/>
</dbReference>
<gene>
    <name evidence="10" type="ORF">GQF03_00040</name>
</gene>
<dbReference type="InterPro" id="IPR039420">
    <property type="entry name" value="WalR-like"/>
</dbReference>
<feature type="domain" description="Response regulatory" evidence="8">
    <location>
        <begin position="4"/>
        <end position="117"/>
    </location>
</feature>
<evidence type="ECO:0000259" key="8">
    <source>
        <dbReference type="PROSITE" id="PS50110"/>
    </source>
</evidence>
<evidence type="ECO:0000256" key="7">
    <source>
        <dbReference type="PROSITE-ProRule" id="PRU01091"/>
    </source>
</evidence>
<dbReference type="GO" id="GO:0000156">
    <property type="term" value="F:phosphorelay response regulator activity"/>
    <property type="evidence" value="ECO:0007669"/>
    <property type="project" value="TreeGrafter"/>
</dbReference>
<dbReference type="InterPro" id="IPR001867">
    <property type="entry name" value="OmpR/PhoB-type_DNA-bd"/>
</dbReference>
<dbReference type="AlphaFoldDB" id="A0A845MC90"/>
<dbReference type="InterPro" id="IPR036388">
    <property type="entry name" value="WH-like_DNA-bd_sf"/>
</dbReference>
<protein>
    <submittedName>
        <fullName evidence="10">Response regulator</fullName>
    </submittedName>
</protein>
<dbReference type="PROSITE" id="PS50110">
    <property type="entry name" value="RESPONSE_REGULATORY"/>
    <property type="match status" value="1"/>
</dbReference>
<dbReference type="PANTHER" id="PTHR48111:SF4">
    <property type="entry name" value="DNA-BINDING DUAL TRANSCRIPTIONAL REGULATOR OMPR"/>
    <property type="match status" value="1"/>
</dbReference>
<dbReference type="Gene3D" id="6.10.250.690">
    <property type="match status" value="1"/>
</dbReference>
<dbReference type="RefSeq" id="WP_161337147.1">
    <property type="nucleotide sequence ID" value="NZ_JBHSDG010000002.1"/>
</dbReference>
<evidence type="ECO:0000313" key="10">
    <source>
        <dbReference type="EMBL" id="MZR20714.1"/>
    </source>
</evidence>
<keyword evidence="11" id="KW-1185">Reference proteome</keyword>
<dbReference type="Pfam" id="PF00072">
    <property type="entry name" value="Response_reg"/>
    <property type="match status" value="1"/>
</dbReference>
<evidence type="ECO:0000256" key="2">
    <source>
        <dbReference type="ARBA" id="ARBA00023012"/>
    </source>
</evidence>
<keyword evidence="2" id="KW-0902">Two-component regulatory system</keyword>
<dbReference type="Gene3D" id="1.10.10.10">
    <property type="entry name" value="Winged helix-like DNA-binding domain superfamily/Winged helix DNA-binding domain"/>
    <property type="match status" value="1"/>
</dbReference>
<dbReference type="GO" id="GO:0005829">
    <property type="term" value="C:cytosol"/>
    <property type="evidence" value="ECO:0007669"/>
    <property type="project" value="TreeGrafter"/>
</dbReference>
<proteinExistence type="predicted"/>
<reference evidence="10 11" key="1">
    <citation type="journal article" date="2014" name="Int. J. Syst. Evol. Microbiol.">
        <title>Sneathiella chungangensis sp. nov., isolated from a marine sand, and emended description of the genus Sneathiella.</title>
        <authorList>
            <person name="Siamphan C."/>
            <person name="Kim H."/>
            <person name="Lee J.S."/>
            <person name="Kim W."/>
        </authorList>
    </citation>
    <scope>NUCLEOTIDE SEQUENCE [LARGE SCALE GENOMIC DNA]</scope>
    <source>
        <strain evidence="10 11">KCTC 32476</strain>
    </source>
</reference>
<comment type="caution">
    <text evidence="10">The sequence shown here is derived from an EMBL/GenBank/DDBJ whole genome shotgun (WGS) entry which is preliminary data.</text>
</comment>
<dbReference type="InterPro" id="IPR011006">
    <property type="entry name" value="CheY-like_superfamily"/>
</dbReference>
<dbReference type="CDD" id="cd00383">
    <property type="entry name" value="trans_reg_C"/>
    <property type="match status" value="1"/>
</dbReference>
<evidence type="ECO:0000256" key="5">
    <source>
        <dbReference type="ARBA" id="ARBA00023163"/>
    </source>
</evidence>
<keyword evidence="5" id="KW-0804">Transcription</keyword>
<dbReference type="SMART" id="SM00448">
    <property type="entry name" value="REC"/>
    <property type="match status" value="1"/>
</dbReference>